<protein>
    <recommendedName>
        <fullName evidence="1">ACB domain-containing protein</fullName>
    </recommendedName>
</protein>
<accession>A0A9W6ZPP6</accession>
<dbReference type="InterPro" id="IPR014352">
    <property type="entry name" value="FERM/acyl-CoA-bd_prot_sf"/>
</dbReference>
<proteinExistence type="predicted"/>
<dbReference type="OrthoDB" id="10349610at2759"/>
<dbReference type="Proteomes" id="UP001165082">
    <property type="component" value="Unassembled WGS sequence"/>
</dbReference>
<keyword evidence="3" id="KW-1185">Reference proteome</keyword>
<dbReference type="InterPro" id="IPR035984">
    <property type="entry name" value="Acyl-CoA-binding_sf"/>
</dbReference>
<evidence type="ECO:0000313" key="2">
    <source>
        <dbReference type="EMBL" id="GMH54878.1"/>
    </source>
</evidence>
<sequence length="328" mass="35297">MASLVAKAEPQIIDIKDLFKHYCNVVQGLASSLKEAPLLELYGLYKHITNPDVLVKGSDGWIGERPGFFSIAARRKYDAVVEEGKKEGGEEEKMLRYIRVVEVAGGGVSADYMFQPGDAGIDSGREAVDVIVECNPKVREMSLKMLIEHPLPESGEVKEFSMSVQPSREIMIDDPEGFSETHGDGGGYEEGAEDGLLRKRLADFVRDGDVSGVASFPPPLFVPAKGSEESEEDAAPTSLLDEACNLPGSAGVAIVSEIVAKLKQAPELIEGGFEAYLNSGEIPPIVTAAVAGNVGTVMLLKNEGANVDMDEMEEFEVADEVMQALREC</sequence>
<evidence type="ECO:0000313" key="3">
    <source>
        <dbReference type="Proteomes" id="UP001165082"/>
    </source>
</evidence>
<dbReference type="Gene3D" id="1.20.80.10">
    <property type="match status" value="1"/>
</dbReference>
<gene>
    <name evidence="2" type="ORF">TrRE_jg5533</name>
</gene>
<dbReference type="SUPFAM" id="SSF47027">
    <property type="entry name" value="Acyl-CoA binding protein"/>
    <property type="match status" value="1"/>
</dbReference>
<comment type="caution">
    <text evidence="2">The sequence shown here is derived from an EMBL/GenBank/DDBJ whole genome shotgun (WGS) entry which is preliminary data.</text>
</comment>
<dbReference type="Pfam" id="PF00887">
    <property type="entry name" value="ACBP"/>
    <property type="match status" value="1"/>
</dbReference>
<feature type="domain" description="ACB" evidence="1">
    <location>
        <begin position="17"/>
        <end position="99"/>
    </location>
</feature>
<dbReference type="AlphaFoldDB" id="A0A9W6ZPP6"/>
<dbReference type="InterPro" id="IPR000582">
    <property type="entry name" value="Acyl-CoA-binding_protein"/>
</dbReference>
<reference evidence="2" key="1">
    <citation type="submission" date="2022-07" db="EMBL/GenBank/DDBJ databases">
        <title>Genome analysis of Parmales, a sister group of diatoms, reveals the evolutionary specialization of diatoms from phago-mixotrophs to photoautotrophs.</title>
        <authorList>
            <person name="Ban H."/>
            <person name="Sato S."/>
            <person name="Yoshikawa S."/>
            <person name="Kazumasa Y."/>
            <person name="Nakamura Y."/>
            <person name="Ichinomiya M."/>
            <person name="Saitoh K."/>
            <person name="Sato N."/>
            <person name="Blanc-Mathieu R."/>
            <person name="Endo H."/>
            <person name="Kuwata A."/>
            <person name="Ogata H."/>
        </authorList>
    </citation>
    <scope>NUCLEOTIDE SEQUENCE</scope>
</reference>
<evidence type="ECO:0000259" key="1">
    <source>
        <dbReference type="Pfam" id="PF00887"/>
    </source>
</evidence>
<organism evidence="2 3">
    <name type="scientific">Triparma retinervis</name>
    <dbReference type="NCBI Taxonomy" id="2557542"/>
    <lineage>
        <taxon>Eukaryota</taxon>
        <taxon>Sar</taxon>
        <taxon>Stramenopiles</taxon>
        <taxon>Ochrophyta</taxon>
        <taxon>Bolidophyceae</taxon>
        <taxon>Parmales</taxon>
        <taxon>Triparmaceae</taxon>
        <taxon>Triparma</taxon>
    </lineage>
</organism>
<name>A0A9W6ZPP6_9STRA</name>
<dbReference type="GO" id="GO:0000062">
    <property type="term" value="F:fatty-acyl-CoA binding"/>
    <property type="evidence" value="ECO:0007669"/>
    <property type="project" value="InterPro"/>
</dbReference>
<dbReference type="EMBL" id="BRXZ01002119">
    <property type="protein sequence ID" value="GMH54878.1"/>
    <property type="molecule type" value="Genomic_DNA"/>
</dbReference>